<evidence type="ECO:0000256" key="5">
    <source>
        <dbReference type="ARBA" id="ARBA00023128"/>
    </source>
</evidence>
<evidence type="ECO:0000256" key="8">
    <source>
        <dbReference type="ARBA" id="ARBA00035363"/>
    </source>
</evidence>
<sequence>IEVASLSRLPQPEDLDFLKFSSEEGSFFQTGTESSESENSIFDAVENLESSLLMLTAPLNQFEEWMQWTIEGKLWMFPIDNEQDWEAEKDIPFHEHIFLDRYIDKTHRASPPVAAFLDLVCAGLAQNPYFTVAQKREHLRWYAEYFKDKLDSVDASVREELRLVELERKARASSNSSP</sequence>
<dbReference type="InterPro" id="IPR026299">
    <property type="entry name" value="MRP-S31"/>
</dbReference>
<evidence type="ECO:0000256" key="6">
    <source>
        <dbReference type="ARBA" id="ARBA00023274"/>
    </source>
</evidence>
<comment type="caution">
    <text evidence="9">The sequence shown here is derived from an EMBL/GenBank/DDBJ whole genome shotgun (WGS) entry which is preliminary data.</text>
</comment>
<keyword evidence="5" id="KW-0496">Mitochondrion</keyword>
<name>A0A8E0RYM1_9TREM</name>
<keyword evidence="4 9" id="KW-0689">Ribosomal protein</keyword>
<comment type="subcellular location">
    <subcellularLocation>
        <location evidence="1">Mitochondrion</location>
    </subcellularLocation>
</comment>
<dbReference type="PANTHER" id="PTHR13231">
    <property type="entry name" value="MITOCHONDRIAL RIBOSOMAL PROTEIN S31"/>
    <property type="match status" value="1"/>
</dbReference>
<keyword evidence="6" id="KW-0687">Ribonucleoprotein</keyword>
<gene>
    <name evidence="9" type="ORF">FBUS_03551</name>
</gene>
<reference evidence="9" key="1">
    <citation type="submission" date="2019-05" db="EMBL/GenBank/DDBJ databases">
        <title>Annotation for the trematode Fasciolopsis buski.</title>
        <authorList>
            <person name="Choi Y.-J."/>
        </authorList>
    </citation>
    <scope>NUCLEOTIDE SEQUENCE</scope>
    <source>
        <strain evidence="9">HT</strain>
        <tissue evidence="9">Whole worm</tissue>
    </source>
</reference>
<dbReference type="GO" id="GO:0003735">
    <property type="term" value="F:structural constituent of ribosome"/>
    <property type="evidence" value="ECO:0007669"/>
    <property type="project" value="InterPro"/>
</dbReference>
<dbReference type="OrthoDB" id="5989925at2759"/>
<dbReference type="PANTHER" id="PTHR13231:SF3">
    <property type="entry name" value="SMALL RIBOSOMAL SUBUNIT PROTEIN MS31"/>
    <property type="match status" value="1"/>
</dbReference>
<evidence type="ECO:0000313" key="10">
    <source>
        <dbReference type="Proteomes" id="UP000728185"/>
    </source>
</evidence>
<evidence type="ECO:0000256" key="4">
    <source>
        <dbReference type="ARBA" id="ARBA00022980"/>
    </source>
</evidence>
<dbReference type="AlphaFoldDB" id="A0A8E0RYM1"/>
<evidence type="ECO:0000256" key="7">
    <source>
        <dbReference type="ARBA" id="ARBA00035133"/>
    </source>
</evidence>
<feature type="non-terminal residue" evidence="9">
    <location>
        <position position="1"/>
    </location>
</feature>
<protein>
    <recommendedName>
        <fullName evidence="7">Small ribosomal subunit protein mS31</fullName>
    </recommendedName>
    <alternativeName>
        <fullName evidence="8">28S ribosomal protein S31, mitochondrial</fullName>
    </alternativeName>
</protein>
<dbReference type="Pfam" id="PF15433">
    <property type="entry name" value="MRP-S31"/>
    <property type="match status" value="1"/>
</dbReference>
<accession>A0A8E0RYM1</accession>
<dbReference type="GO" id="GO:0005763">
    <property type="term" value="C:mitochondrial small ribosomal subunit"/>
    <property type="evidence" value="ECO:0007669"/>
    <property type="project" value="InterPro"/>
</dbReference>
<comment type="similarity">
    <text evidence="2">Belongs to the mitochondrion-specific ribosomal protein mS31 family.</text>
</comment>
<organism evidence="9 10">
    <name type="scientific">Fasciolopsis buskii</name>
    <dbReference type="NCBI Taxonomy" id="27845"/>
    <lineage>
        <taxon>Eukaryota</taxon>
        <taxon>Metazoa</taxon>
        <taxon>Spiralia</taxon>
        <taxon>Lophotrochozoa</taxon>
        <taxon>Platyhelminthes</taxon>
        <taxon>Trematoda</taxon>
        <taxon>Digenea</taxon>
        <taxon>Plagiorchiida</taxon>
        <taxon>Echinostomata</taxon>
        <taxon>Echinostomatoidea</taxon>
        <taxon>Fasciolidae</taxon>
        <taxon>Fasciolopsis</taxon>
    </lineage>
</organism>
<evidence type="ECO:0000313" key="9">
    <source>
        <dbReference type="EMBL" id="KAA0194207.1"/>
    </source>
</evidence>
<evidence type="ECO:0000256" key="2">
    <source>
        <dbReference type="ARBA" id="ARBA00011057"/>
    </source>
</evidence>
<proteinExistence type="inferred from homology"/>
<keyword evidence="3" id="KW-0809">Transit peptide</keyword>
<dbReference type="Proteomes" id="UP000728185">
    <property type="component" value="Unassembled WGS sequence"/>
</dbReference>
<evidence type="ECO:0000256" key="1">
    <source>
        <dbReference type="ARBA" id="ARBA00004173"/>
    </source>
</evidence>
<dbReference type="EMBL" id="LUCM01004532">
    <property type="protein sequence ID" value="KAA0194207.1"/>
    <property type="molecule type" value="Genomic_DNA"/>
</dbReference>
<evidence type="ECO:0000256" key="3">
    <source>
        <dbReference type="ARBA" id="ARBA00022946"/>
    </source>
</evidence>
<keyword evidence="10" id="KW-1185">Reference proteome</keyword>